<name>A0A263DAE5_9PSEU</name>
<dbReference type="InterPro" id="IPR050570">
    <property type="entry name" value="Cell_wall_metabolism_enzyme"/>
</dbReference>
<proteinExistence type="predicted"/>
<evidence type="ECO:0000259" key="2">
    <source>
        <dbReference type="Pfam" id="PF01551"/>
    </source>
</evidence>
<dbReference type="SUPFAM" id="SSF51261">
    <property type="entry name" value="Duplicated hybrid motif"/>
    <property type="match status" value="1"/>
</dbReference>
<evidence type="ECO:0000256" key="1">
    <source>
        <dbReference type="SAM" id="MobiDB-lite"/>
    </source>
</evidence>
<dbReference type="OrthoDB" id="1099523at2"/>
<accession>A0A263DAE5</accession>
<dbReference type="PANTHER" id="PTHR21666:SF270">
    <property type="entry name" value="MUREIN HYDROLASE ACTIVATOR ENVC"/>
    <property type="match status" value="1"/>
</dbReference>
<gene>
    <name evidence="3" type="ORF">CFN78_01790</name>
</gene>
<organism evidence="3 4">
    <name type="scientific">Amycolatopsis antarctica</name>
    <dbReference type="NCBI Taxonomy" id="1854586"/>
    <lineage>
        <taxon>Bacteria</taxon>
        <taxon>Bacillati</taxon>
        <taxon>Actinomycetota</taxon>
        <taxon>Actinomycetes</taxon>
        <taxon>Pseudonocardiales</taxon>
        <taxon>Pseudonocardiaceae</taxon>
        <taxon>Amycolatopsis</taxon>
    </lineage>
</organism>
<dbReference type="PANTHER" id="PTHR21666">
    <property type="entry name" value="PEPTIDASE-RELATED"/>
    <property type="match status" value="1"/>
</dbReference>
<sequence>MARHRSPGGQAPSPALDDAPNGDVKRVRGSHRLPAPSSALRGRVVVAAVAAGAFAAAAAGQTLQATSGDSNTDVTPLASARDASAAFGVGGNAPVAAPELLPVARNSDASAEVQKLTDSAEVTQARQQREADAAAAAAEADRLAAEKAAEEAARPDVVVPAEGRFTSGYGSRWGTNHNGMDIANSIGTPIVAAMEGTVIEAGPASGFGLWVRIQHDDGTITVYGHMNSFSVSEGDRVKAGDQIAEIGNRGQSTGPHLHFEVWTGGGKKIDPRPWLIERGADI</sequence>
<protein>
    <submittedName>
        <fullName evidence="3">Peptidase</fullName>
    </submittedName>
</protein>
<evidence type="ECO:0000313" key="3">
    <source>
        <dbReference type="EMBL" id="OZM74958.1"/>
    </source>
</evidence>
<dbReference type="CDD" id="cd12797">
    <property type="entry name" value="M23_peptidase"/>
    <property type="match status" value="1"/>
</dbReference>
<dbReference type="EMBL" id="NKYE01000001">
    <property type="protein sequence ID" value="OZM74958.1"/>
    <property type="molecule type" value="Genomic_DNA"/>
</dbReference>
<comment type="caution">
    <text evidence="3">The sequence shown here is derived from an EMBL/GenBank/DDBJ whole genome shotgun (WGS) entry which is preliminary data.</text>
</comment>
<dbReference type="InParanoid" id="A0A263DAE5"/>
<dbReference type="AlphaFoldDB" id="A0A263DAE5"/>
<dbReference type="Proteomes" id="UP000242444">
    <property type="component" value="Unassembled WGS sequence"/>
</dbReference>
<keyword evidence="4" id="KW-1185">Reference proteome</keyword>
<dbReference type="Gene3D" id="2.70.70.10">
    <property type="entry name" value="Glucose Permease (Domain IIA)"/>
    <property type="match status" value="1"/>
</dbReference>
<dbReference type="InterPro" id="IPR011055">
    <property type="entry name" value="Dup_hybrid_motif"/>
</dbReference>
<dbReference type="Pfam" id="PF01551">
    <property type="entry name" value="Peptidase_M23"/>
    <property type="match status" value="1"/>
</dbReference>
<reference evidence="3 4" key="1">
    <citation type="submission" date="2017-07" db="EMBL/GenBank/DDBJ databases">
        <title>Amycolatopsis antarcticus sp. nov., isolated from the surface of an Antarcticus brown macroalga.</title>
        <authorList>
            <person name="Wang J."/>
            <person name="Leiva S."/>
            <person name="Huang J."/>
            <person name="Huang Y."/>
        </authorList>
    </citation>
    <scope>NUCLEOTIDE SEQUENCE [LARGE SCALE GENOMIC DNA]</scope>
    <source>
        <strain evidence="3 4">AU-G6</strain>
    </source>
</reference>
<evidence type="ECO:0000313" key="4">
    <source>
        <dbReference type="Proteomes" id="UP000242444"/>
    </source>
</evidence>
<dbReference type="InterPro" id="IPR016047">
    <property type="entry name" value="M23ase_b-sheet_dom"/>
</dbReference>
<dbReference type="GO" id="GO:0004222">
    <property type="term" value="F:metalloendopeptidase activity"/>
    <property type="evidence" value="ECO:0007669"/>
    <property type="project" value="TreeGrafter"/>
</dbReference>
<feature type="domain" description="M23ase beta-sheet core" evidence="2">
    <location>
        <begin position="176"/>
        <end position="271"/>
    </location>
</feature>
<feature type="region of interest" description="Disordered" evidence="1">
    <location>
        <begin position="1"/>
        <end position="37"/>
    </location>
</feature>